<feature type="domain" description="Ubiquitin-like" evidence="1">
    <location>
        <begin position="90"/>
        <end position="165"/>
    </location>
</feature>
<dbReference type="FunFam" id="3.10.20.90:FF:000160">
    <property type="entry name" value="Polyubiquitin-C"/>
    <property type="match status" value="1"/>
</dbReference>
<dbReference type="PROSITE" id="PS00299">
    <property type="entry name" value="UBIQUITIN_1"/>
    <property type="match status" value="1"/>
</dbReference>
<dbReference type="Gene3D" id="3.10.20.90">
    <property type="entry name" value="Phosphatidylinositol 3-kinase Catalytic Subunit, Chain A, domain 1"/>
    <property type="match status" value="1"/>
</dbReference>
<dbReference type="AlphaFoldDB" id="A0A397SG81"/>
<dbReference type="Gene3D" id="3.90.228.10">
    <property type="match status" value="1"/>
</dbReference>
<dbReference type="PRINTS" id="PR00348">
    <property type="entry name" value="UBIQUITIN"/>
</dbReference>
<dbReference type="OrthoDB" id="428577at2759"/>
<dbReference type="InterPro" id="IPR019954">
    <property type="entry name" value="Ubiquitin_CS"/>
</dbReference>
<dbReference type="PANTHER" id="PTHR36649:SF28">
    <property type="entry name" value="UBIQUITIN-LIKE DOMAIN-CONTAINING PROTEIN"/>
    <property type="match status" value="1"/>
</dbReference>
<dbReference type="InterPro" id="IPR019956">
    <property type="entry name" value="Ubiquitin_dom"/>
</dbReference>
<name>A0A397SG81_9GLOM</name>
<proteinExistence type="predicted"/>
<dbReference type="PANTHER" id="PTHR36649">
    <property type="entry name" value="UBIQUITIN-LIKE DOMAIN-CONTAINING PROTEIN"/>
    <property type="match status" value="1"/>
</dbReference>
<dbReference type="SMART" id="SM00213">
    <property type="entry name" value="UBQ"/>
    <property type="match status" value="1"/>
</dbReference>
<comment type="caution">
    <text evidence="2">The sequence shown here is derived from an EMBL/GenBank/DDBJ whole genome shotgun (WGS) entry which is preliminary data.</text>
</comment>
<dbReference type="InterPro" id="IPR000626">
    <property type="entry name" value="Ubiquitin-like_dom"/>
</dbReference>
<dbReference type="SUPFAM" id="SSF54236">
    <property type="entry name" value="Ubiquitin-like"/>
    <property type="match status" value="1"/>
</dbReference>
<keyword evidence="3" id="KW-1185">Reference proteome</keyword>
<dbReference type="STRING" id="658196.A0A397SG81"/>
<dbReference type="Pfam" id="PF00240">
    <property type="entry name" value="ubiquitin"/>
    <property type="match status" value="1"/>
</dbReference>
<reference evidence="2 3" key="1">
    <citation type="submission" date="2018-06" db="EMBL/GenBank/DDBJ databases">
        <title>Comparative genomics reveals the genomic features of Rhizophagus irregularis, R. cerebriforme, R. diaphanum and Gigaspora rosea, and their symbiotic lifestyle signature.</title>
        <authorList>
            <person name="Morin E."/>
            <person name="San Clemente H."/>
            <person name="Chen E.C.H."/>
            <person name="De La Providencia I."/>
            <person name="Hainaut M."/>
            <person name="Kuo A."/>
            <person name="Kohler A."/>
            <person name="Murat C."/>
            <person name="Tang N."/>
            <person name="Roy S."/>
            <person name="Loubradou J."/>
            <person name="Henrissat B."/>
            <person name="Grigoriev I.V."/>
            <person name="Corradi N."/>
            <person name="Roux C."/>
            <person name="Martin F.M."/>
        </authorList>
    </citation>
    <scope>NUCLEOTIDE SEQUENCE [LARGE SCALE GENOMIC DNA]</scope>
    <source>
        <strain evidence="2 3">DAOM 227022</strain>
    </source>
</reference>
<organism evidence="2 3">
    <name type="scientific">Glomus cerebriforme</name>
    <dbReference type="NCBI Taxonomy" id="658196"/>
    <lineage>
        <taxon>Eukaryota</taxon>
        <taxon>Fungi</taxon>
        <taxon>Fungi incertae sedis</taxon>
        <taxon>Mucoromycota</taxon>
        <taxon>Glomeromycotina</taxon>
        <taxon>Glomeromycetes</taxon>
        <taxon>Glomerales</taxon>
        <taxon>Glomeraceae</taxon>
        <taxon>Glomus</taxon>
    </lineage>
</organism>
<sequence length="343" mass="38753">MSNSLLAAALSAITNNTVITYDDYVKKKIGDHVQYDELDQKSLHQSHLVGGKVPEEPKPFKPLEYNSGINYNSTNYIGTNYTGTNYKGSMQLFIQTLAGKTVTIEIGSSATICQLKEKIHDKENIPPDQQRLIFHGAQLEDGRTLSDYKIQRESTLHLVLRLRGGGLRALYLQSNHLAPEYDYDFTNVKDDGKTFMRGNSEYKRPCGWKRIALNVLHKYGDNVWLGVGARRLSTNSIQDEWPVSYHGTAKHNCNSIADEGYLLCKGKRFAFGHGIYSTPNIEVASKYAAKFNFEDGNYKVVIQNRVNPNNLVKISKEETRVGDYWISPDGKDLRPYGICIKKD</sequence>
<dbReference type="InterPro" id="IPR029071">
    <property type="entry name" value="Ubiquitin-like_domsf"/>
</dbReference>
<dbReference type="EMBL" id="QKYT01000535">
    <property type="protein sequence ID" value="RIA83899.1"/>
    <property type="molecule type" value="Genomic_DNA"/>
</dbReference>
<gene>
    <name evidence="2" type="ORF">C1645_880250</name>
</gene>
<dbReference type="PROSITE" id="PS50053">
    <property type="entry name" value="UBIQUITIN_2"/>
    <property type="match status" value="1"/>
</dbReference>
<accession>A0A397SG81</accession>
<evidence type="ECO:0000259" key="1">
    <source>
        <dbReference type="PROSITE" id="PS50053"/>
    </source>
</evidence>
<evidence type="ECO:0000313" key="3">
    <source>
        <dbReference type="Proteomes" id="UP000265703"/>
    </source>
</evidence>
<dbReference type="Proteomes" id="UP000265703">
    <property type="component" value="Unassembled WGS sequence"/>
</dbReference>
<protein>
    <recommendedName>
        <fullName evidence="1">Ubiquitin-like domain-containing protein</fullName>
    </recommendedName>
</protein>
<dbReference type="SUPFAM" id="SSF56399">
    <property type="entry name" value="ADP-ribosylation"/>
    <property type="match status" value="1"/>
</dbReference>
<evidence type="ECO:0000313" key="2">
    <source>
        <dbReference type="EMBL" id="RIA83899.1"/>
    </source>
</evidence>